<accession>A0ABS4CVZ4</accession>
<dbReference type="Proteomes" id="UP000674416">
    <property type="component" value="Unassembled WGS sequence"/>
</dbReference>
<evidence type="ECO:0000313" key="2">
    <source>
        <dbReference type="EMBL" id="MBP1081510.1"/>
    </source>
</evidence>
<feature type="domain" description="Peptidase C51" evidence="1">
    <location>
        <begin position="34"/>
        <end position="131"/>
    </location>
</feature>
<reference evidence="2 3" key="1">
    <citation type="submission" date="2021-01" db="EMBL/GenBank/DDBJ databases">
        <title>Genomic Encyclopedia of Type Strains, Phase IV (KMG-IV): sequencing the most valuable type-strain genomes for metagenomic binning, comparative biology and taxonomic classification.</title>
        <authorList>
            <person name="Goeker M."/>
        </authorList>
    </citation>
    <scope>NUCLEOTIDE SEQUENCE [LARGE SCALE GENOMIC DNA]</scope>
    <source>
        <strain evidence="2 3">DSM 103394</strain>
    </source>
</reference>
<sequence>MSLRVDLISTAASQIGYVEGSNNNTKFGTWFGLNNEPWCAIFVSWCVAQSGIKSVYNGGRPLFAHSAAVREHRWFHEYYGEYFSKSTFLDVIQNNPLRATGSLIFFSGDSHIGIVERLNLEEKTVVTIEGNTYLPSRGEDYQGVFRRYRNLSDSKIVGFALVYYEEYEGTTSPPKVKPVPPPYGNSGGGEVPVSFPGSRYFYIGANNNYVTLLGKMLIKAGYGSYYQVGAGPRFTESDRSACAAFQRAQGWSGSSADGIPGPTTWERLTSIYYGSGGSGDDTSWPPAFPGTQYFQSGASNQYVTALGVQLVKVGFGRHYSVGPGPTWGEADRLNCKEFQEAQGWTGSDADGYPGPSTWQRLFDIVGSSPNVSVFPGSHFFGPGSNNEYVTAMGKQLIKKGYQQYYSVGAGPKWSDSDRQACAAFQRAQGWTGSDADGYPGPSTWQRLFA</sequence>
<dbReference type="Gene3D" id="1.10.101.10">
    <property type="entry name" value="PGBD-like superfamily/PGBD"/>
    <property type="match status" value="3"/>
</dbReference>
<dbReference type="RefSeq" id="WP_053604388.1">
    <property type="nucleotide sequence ID" value="NZ_JAFDST010000002.1"/>
</dbReference>
<dbReference type="Pfam" id="PF05257">
    <property type="entry name" value="CHAP"/>
    <property type="match status" value="1"/>
</dbReference>
<dbReference type="InterPro" id="IPR047763">
    <property type="entry name" value="PG_bind_dom_phiBT1-type"/>
</dbReference>
<proteinExistence type="predicted"/>
<dbReference type="NCBIfam" id="NF038080">
    <property type="entry name" value="PG_bind_siph"/>
    <property type="match status" value="3"/>
</dbReference>
<evidence type="ECO:0000313" key="3">
    <source>
        <dbReference type="Proteomes" id="UP000674416"/>
    </source>
</evidence>
<dbReference type="InterPro" id="IPR007921">
    <property type="entry name" value="CHAP_dom"/>
</dbReference>
<evidence type="ECO:0000259" key="1">
    <source>
        <dbReference type="Pfam" id="PF05257"/>
    </source>
</evidence>
<keyword evidence="3" id="KW-1185">Reference proteome</keyword>
<dbReference type="EMBL" id="JAFDST010000002">
    <property type="protein sequence ID" value="MBP1081510.1"/>
    <property type="molecule type" value="Genomic_DNA"/>
</dbReference>
<dbReference type="InterPro" id="IPR036365">
    <property type="entry name" value="PGBD-like_sf"/>
</dbReference>
<dbReference type="InterPro" id="IPR036366">
    <property type="entry name" value="PGBDSf"/>
</dbReference>
<protein>
    <recommendedName>
        <fullName evidence="1">Peptidase C51 domain-containing protein</fullName>
    </recommendedName>
</protein>
<comment type="caution">
    <text evidence="2">The sequence shown here is derived from an EMBL/GenBank/DDBJ whole genome shotgun (WGS) entry which is preliminary data.</text>
</comment>
<gene>
    <name evidence="2" type="ORF">JOC74_002003</name>
</gene>
<dbReference type="SUPFAM" id="SSF47090">
    <property type="entry name" value="PGBD-like"/>
    <property type="match status" value="3"/>
</dbReference>
<organism evidence="2 3">
    <name type="scientific">Bacillus capparidis</name>
    <dbReference type="NCBI Taxonomy" id="1840411"/>
    <lineage>
        <taxon>Bacteria</taxon>
        <taxon>Bacillati</taxon>
        <taxon>Bacillota</taxon>
        <taxon>Bacilli</taxon>
        <taxon>Bacillales</taxon>
        <taxon>Bacillaceae</taxon>
        <taxon>Bacillus</taxon>
    </lineage>
</organism>
<name>A0ABS4CVZ4_9BACI</name>